<evidence type="ECO:0000256" key="9">
    <source>
        <dbReference type="ARBA" id="ARBA00023242"/>
    </source>
</evidence>
<dbReference type="GeneID" id="120282149"/>
<feature type="compositionally biased region" description="Polar residues" evidence="13">
    <location>
        <begin position="105"/>
        <end position="115"/>
    </location>
</feature>
<keyword evidence="3 11" id="KW-0547">Nucleotide-binding</keyword>
<feature type="binding site" evidence="11">
    <location>
        <position position="738"/>
    </location>
    <ligand>
        <name>GTP</name>
        <dbReference type="ChEBI" id="CHEBI:37565"/>
    </ligand>
</feature>
<feature type="region of interest" description="Disordered" evidence="13">
    <location>
        <begin position="1"/>
        <end position="123"/>
    </location>
</feature>
<dbReference type="SUPFAM" id="SSF47895">
    <property type="entry name" value="Transducin (alpha subunit), insertion domain"/>
    <property type="match status" value="1"/>
</dbReference>
<feature type="compositionally biased region" description="Low complexity" evidence="13">
    <location>
        <begin position="79"/>
        <end position="98"/>
    </location>
</feature>
<evidence type="ECO:0000256" key="11">
    <source>
        <dbReference type="PIRSR" id="PIRSR601019-1"/>
    </source>
</evidence>
<dbReference type="SUPFAM" id="SSF52540">
    <property type="entry name" value="P-loop containing nucleoside triphosphate hydrolases"/>
    <property type="match status" value="1"/>
</dbReference>
<dbReference type="PANTHER" id="PTHR10218">
    <property type="entry name" value="GTP-BINDING PROTEIN ALPHA SUBUNIT"/>
    <property type="match status" value="1"/>
</dbReference>
<evidence type="ECO:0000313" key="14">
    <source>
        <dbReference type="Proteomes" id="UP001515500"/>
    </source>
</evidence>
<feature type="binding site" evidence="12">
    <location>
        <position position="561"/>
    </location>
    <ligand>
        <name>Mg(2+)</name>
        <dbReference type="ChEBI" id="CHEBI:18420"/>
    </ligand>
</feature>
<dbReference type="InterPro" id="IPR011011">
    <property type="entry name" value="Znf_FYVE_PHD"/>
</dbReference>
<feature type="binding site" evidence="11">
    <location>
        <begin position="555"/>
        <end position="561"/>
    </location>
    <ligand>
        <name>GTP</name>
        <dbReference type="ChEBI" id="CHEBI:37565"/>
    </ligand>
</feature>
<dbReference type="Pfam" id="PF00503">
    <property type="entry name" value="G-alpha"/>
    <property type="match status" value="1"/>
</dbReference>
<evidence type="ECO:0000256" key="8">
    <source>
        <dbReference type="ARBA" id="ARBA00023224"/>
    </source>
</evidence>
<dbReference type="GO" id="GO:0031683">
    <property type="term" value="F:G-protein beta/gamma-subunit complex binding"/>
    <property type="evidence" value="ECO:0007669"/>
    <property type="project" value="InterPro"/>
</dbReference>
<keyword evidence="7 11" id="KW-0342">GTP-binding</keyword>
<comment type="similarity">
    <text evidence="10">Belongs to the G-alpha family. XLG subfamily.</text>
</comment>
<evidence type="ECO:0000256" key="3">
    <source>
        <dbReference type="ARBA" id="ARBA00022741"/>
    </source>
</evidence>
<dbReference type="GO" id="GO:0008270">
    <property type="term" value="F:zinc ion binding"/>
    <property type="evidence" value="ECO:0007669"/>
    <property type="project" value="UniProtKB-KW"/>
</dbReference>
<dbReference type="InterPro" id="IPR001019">
    <property type="entry name" value="Gprotein_alpha_su"/>
</dbReference>
<keyword evidence="2 12" id="KW-0479">Metal-binding</keyword>
<keyword evidence="5" id="KW-0862">Zinc</keyword>
<evidence type="ECO:0000256" key="7">
    <source>
        <dbReference type="ARBA" id="ARBA00023134"/>
    </source>
</evidence>
<dbReference type="InterPro" id="IPR027417">
    <property type="entry name" value="P-loop_NTPase"/>
</dbReference>
<dbReference type="FunFam" id="3.40.50.300:FF:000720">
    <property type="entry name" value="Guanine nucleotide-binding protein G(k) subunit alpha"/>
    <property type="match status" value="1"/>
</dbReference>
<evidence type="ECO:0000256" key="6">
    <source>
        <dbReference type="ARBA" id="ARBA00022837"/>
    </source>
</evidence>
<dbReference type="PROSITE" id="PS51882">
    <property type="entry name" value="G_ALPHA"/>
    <property type="match status" value="1"/>
</dbReference>
<evidence type="ECO:0000256" key="12">
    <source>
        <dbReference type="PIRSR" id="PIRSR601019-2"/>
    </source>
</evidence>
<dbReference type="PANTHER" id="PTHR10218:SF358">
    <property type="entry name" value="OS10G0117800 PROTEIN"/>
    <property type="match status" value="1"/>
</dbReference>
<keyword evidence="4" id="KW-0863">Zinc-finger</keyword>
<dbReference type="RefSeq" id="XP_039144834.1">
    <property type="nucleotide sequence ID" value="XM_039288900.1"/>
</dbReference>
<feature type="binding site" evidence="12">
    <location>
        <position position="393"/>
    </location>
    <ligand>
        <name>Mg(2+)</name>
        <dbReference type="ChEBI" id="CHEBI:18420"/>
    </ligand>
</feature>
<evidence type="ECO:0000256" key="1">
    <source>
        <dbReference type="ARBA" id="ARBA00004123"/>
    </source>
</evidence>
<keyword evidence="12" id="KW-0460">Magnesium</keyword>
<dbReference type="SUPFAM" id="SSF57903">
    <property type="entry name" value="FYVE/PHD zinc finger"/>
    <property type="match status" value="1"/>
</dbReference>
<dbReference type="Proteomes" id="UP001515500">
    <property type="component" value="Chromosome 18"/>
</dbReference>
<organism evidence="14 15">
    <name type="scientific">Dioscorea cayennensis subsp. rotundata</name>
    <name type="common">White Guinea yam</name>
    <name type="synonym">Dioscorea rotundata</name>
    <dbReference type="NCBI Taxonomy" id="55577"/>
    <lineage>
        <taxon>Eukaryota</taxon>
        <taxon>Viridiplantae</taxon>
        <taxon>Streptophyta</taxon>
        <taxon>Embryophyta</taxon>
        <taxon>Tracheophyta</taxon>
        <taxon>Spermatophyta</taxon>
        <taxon>Magnoliopsida</taxon>
        <taxon>Liliopsida</taxon>
        <taxon>Dioscoreales</taxon>
        <taxon>Dioscoreaceae</taxon>
        <taxon>Dioscorea</taxon>
    </lineage>
</organism>
<keyword evidence="6" id="KW-0106">Calcium</keyword>
<keyword evidence="14" id="KW-1185">Reference proteome</keyword>
<dbReference type="SMART" id="SM00275">
    <property type="entry name" value="G_alpha"/>
    <property type="match status" value="1"/>
</dbReference>
<dbReference type="Gene3D" id="3.40.50.300">
    <property type="entry name" value="P-loop containing nucleotide triphosphate hydrolases"/>
    <property type="match status" value="1"/>
</dbReference>
<dbReference type="GO" id="GO:0005834">
    <property type="term" value="C:heterotrimeric G-protein complex"/>
    <property type="evidence" value="ECO:0007669"/>
    <property type="project" value="TreeGrafter"/>
</dbReference>
<comment type="subcellular location">
    <subcellularLocation>
        <location evidence="1">Nucleus</location>
    </subcellularLocation>
</comment>
<dbReference type="PRINTS" id="PR00318">
    <property type="entry name" value="GPROTEINA"/>
</dbReference>
<evidence type="ECO:0000313" key="15">
    <source>
        <dbReference type="RefSeq" id="XP_039144834.1"/>
    </source>
</evidence>
<protein>
    <submittedName>
        <fullName evidence="15">Extra-large guanine nucleotide-binding protein 3-like isoform X1</fullName>
    </submittedName>
</protein>
<dbReference type="CDD" id="cd00066">
    <property type="entry name" value="G-alpha"/>
    <property type="match status" value="1"/>
</dbReference>
<gene>
    <name evidence="15" type="primary">LOC120282149</name>
</gene>
<dbReference type="GO" id="GO:0007188">
    <property type="term" value="P:adenylate cyclase-modulating G protein-coupled receptor signaling pathway"/>
    <property type="evidence" value="ECO:0007669"/>
    <property type="project" value="TreeGrafter"/>
</dbReference>
<dbReference type="InterPro" id="IPR011025">
    <property type="entry name" value="GproteinA_insert"/>
</dbReference>
<evidence type="ECO:0000256" key="2">
    <source>
        <dbReference type="ARBA" id="ARBA00022723"/>
    </source>
</evidence>
<evidence type="ECO:0000256" key="10">
    <source>
        <dbReference type="ARBA" id="ARBA00060880"/>
    </source>
</evidence>
<evidence type="ECO:0000256" key="5">
    <source>
        <dbReference type="ARBA" id="ARBA00022833"/>
    </source>
</evidence>
<dbReference type="GO" id="GO:0005525">
    <property type="term" value="F:GTP binding"/>
    <property type="evidence" value="ECO:0007669"/>
    <property type="project" value="UniProtKB-KW"/>
</dbReference>
<evidence type="ECO:0000256" key="13">
    <source>
        <dbReference type="SAM" id="MobiDB-lite"/>
    </source>
</evidence>
<dbReference type="GO" id="GO:0005737">
    <property type="term" value="C:cytoplasm"/>
    <property type="evidence" value="ECO:0007669"/>
    <property type="project" value="TreeGrafter"/>
</dbReference>
<keyword evidence="8" id="KW-0807">Transducer</keyword>
<dbReference type="AlphaFoldDB" id="A0AB40CZJ6"/>
<dbReference type="GO" id="GO:0005634">
    <property type="term" value="C:nucleus"/>
    <property type="evidence" value="ECO:0007669"/>
    <property type="project" value="UniProtKB-SubCell"/>
</dbReference>
<dbReference type="Gene3D" id="1.10.400.10">
    <property type="entry name" value="GI Alpha 1, domain 2-like"/>
    <property type="match status" value="1"/>
</dbReference>
<keyword evidence="9" id="KW-0539">Nucleus</keyword>
<sequence length="788" mass="89129">METAATAEEKEASSWEAALRRMLPPGAPLPDEDHLDYSIALDLDSPPPSKRETPPETQQAFDPSPRAPRFSRFRLPDTRSSPRPSSAARSPGSDGGDASSREISVESNNGRSSTVKKGGACSRCGRSSGIFREKEACLVCDARFCSNCVLKAMGSMPEGRKCVGCIGRPIDERKRSALGRRSKMLSKLCTPLEVRQMMKAELECAANQLRPEQVVVNGRELRQEELDEILGCLAPPSGLRPGRYWYDKDSGLWGKEGEKPDRVISSKLNVGGKLKADASNGNTQVFINGREITKLELRVLKLAKVQCPRDTHFWVYDDGSYEEEGQNNIRGKIWDKASTRLICSLFSLPTPLGHATGPREDTSIFSSRSVPEYLEQKRVQKLLLLGLQGSGTSTVFKQAKLLYGNKFSLEEVQEMKLMIQSNMYRYLSILLEGREQFEDEALHLKLNLHKENSTPDTEGGNKENKACAYSLNQRLKHFSDWLLEIMAMGDLDAFFPAATREYAPVVDEVWKDPAIQETYKRRNELHSLPDVADYFLNRAIEISSNEYEPSERDILYAEGVTQYNGLAFVDFSLDDRSAISESYSESLDCQPSLTRYQLIRVNSKGLGEGCKWLEMFEDVRAIIFCVSLGDYDQMWAKDHGSLQNKMMASRELFESVVKHPSFRDIPFVLLLNKYDVFEEKINKVPLTVCEWFFDFSPVKPHNISQSLASQAYYYIAVKFKDLHASISNKKLFVFQTKARERATVDDAFKYIKEVVKWDDAKDDDAYGFVDESFYTTEVSASPYKWKEG</sequence>
<proteinExistence type="inferred from homology"/>
<dbReference type="GO" id="GO:0001664">
    <property type="term" value="F:G protein-coupled receptor binding"/>
    <property type="evidence" value="ECO:0007669"/>
    <property type="project" value="TreeGrafter"/>
</dbReference>
<dbReference type="FunFam" id="1.10.400.10:FF:000005">
    <property type="entry name" value="Extra-large guanine nucleotide-binding protein 3"/>
    <property type="match status" value="1"/>
</dbReference>
<reference evidence="15" key="1">
    <citation type="submission" date="2025-08" db="UniProtKB">
        <authorList>
            <consortium name="RefSeq"/>
        </authorList>
    </citation>
    <scope>IDENTIFICATION</scope>
</reference>
<dbReference type="GO" id="GO:0003924">
    <property type="term" value="F:GTPase activity"/>
    <property type="evidence" value="ECO:0007669"/>
    <property type="project" value="InterPro"/>
</dbReference>
<feature type="binding site" evidence="11">
    <location>
        <begin position="672"/>
        <end position="675"/>
    </location>
    <ligand>
        <name>GTP</name>
        <dbReference type="ChEBI" id="CHEBI:37565"/>
    </ligand>
</feature>
<name>A0AB40CZJ6_DIOCR</name>
<evidence type="ECO:0000256" key="4">
    <source>
        <dbReference type="ARBA" id="ARBA00022771"/>
    </source>
</evidence>
<accession>A0AB40CZJ6</accession>